<dbReference type="AlphaFoldDB" id="A0A5Q3EL95"/>
<evidence type="ECO:0000313" key="1">
    <source>
        <dbReference type="EMBL" id="VTT63693.1"/>
    </source>
</evidence>
<evidence type="ECO:0000313" key="2">
    <source>
        <dbReference type="Proteomes" id="UP000760494"/>
    </source>
</evidence>
<proteinExistence type="predicted"/>
<accession>A0A5Q3EL95</accession>
<organism evidence="1 2">
    <name type="scientific">Fusarium fujikuroi</name>
    <name type="common">Bakanae and foot rot disease fungus</name>
    <name type="synonym">Gibberella fujikuroi</name>
    <dbReference type="NCBI Taxonomy" id="5127"/>
    <lineage>
        <taxon>Eukaryota</taxon>
        <taxon>Fungi</taxon>
        <taxon>Dikarya</taxon>
        <taxon>Ascomycota</taxon>
        <taxon>Pezizomycotina</taxon>
        <taxon>Sordariomycetes</taxon>
        <taxon>Hypocreomycetidae</taxon>
        <taxon>Hypocreales</taxon>
        <taxon>Nectriaceae</taxon>
        <taxon>Fusarium</taxon>
        <taxon>Fusarium fujikuroi species complex</taxon>
    </lineage>
</organism>
<gene>
    <name evidence="1" type="ORF">C2S_600</name>
</gene>
<name>A0A5Q3EL95_FUSFU</name>
<dbReference type="Proteomes" id="UP000760494">
    <property type="component" value="Unassembled WGS sequence"/>
</dbReference>
<dbReference type="EMBL" id="CABFJX010000112">
    <property type="protein sequence ID" value="VTT63693.1"/>
    <property type="molecule type" value="Genomic_DNA"/>
</dbReference>
<sequence length="104" mass="12000">MAALLSFAPPSRYLPSIWGDFDDVELVQHECGERFRVSLCDLQLILHPFKPNIVKQLEEERVLARTLRCALKLYRIFRPGDATCRSGVMPIEPSLWSTIERDAR</sequence>
<reference evidence="1" key="1">
    <citation type="submission" date="2019-05" db="EMBL/GenBank/DDBJ databases">
        <authorList>
            <person name="Piombo E."/>
        </authorList>
    </citation>
    <scope>NUCLEOTIDE SEQUENCE</scope>
    <source>
        <strain evidence="1">C2S</strain>
    </source>
</reference>
<protein>
    <submittedName>
        <fullName evidence="1">Uncharacterized protein</fullName>
    </submittedName>
</protein>
<comment type="caution">
    <text evidence="1">The sequence shown here is derived from an EMBL/GenBank/DDBJ whole genome shotgun (WGS) entry which is preliminary data.</text>
</comment>